<accession>A0A061SCE3</accession>
<dbReference type="PANTHER" id="PTHR43975">
    <property type="entry name" value="ZGC:101858"/>
    <property type="match status" value="1"/>
</dbReference>
<name>A0A061SCE3_9CHLO</name>
<dbReference type="PRINTS" id="PR00081">
    <property type="entry name" value="GDHRDH"/>
</dbReference>
<protein>
    <submittedName>
        <fullName evidence="1">Short-chain dehydrogenase reductase mc1</fullName>
    </submittedName>
</protein>
<organism evidence="1">
    <name type="scientific">Tetraselmis sp. GSL018</name>
    <dbReference type="NCBI Taxonomy" id="582737"/>
    <lineage>
        <taxon>Eukaryota</taxon>
        <taxon>Viridiplantae</taxon>
        <taxon>Chlorophyta</taxon>
        <taxon>core chlorophytes</taxon>
        <taxon>Chlorodendrophyceae</taxon>
        <taxon>Chlorodendrales</taxon>
        <taxon>Chlorodendraceae</taxon>
        <taxon>Tetraselmis</taxon>
    </lineage>
</organism>
<dbReference type="InterPro" id="IPR002347">
    <property type="entry name" value="SDR_fam"/>
</dbReference>
<dbReference type="Gene3D" id="3.40.50.720">
    <property type="entry name" value="NAD(P)-binding Rossmann-like Domain"/>
    <property type="match status" value="1"/>
</dbReference>
<dbReference type="PRINTS" id="PR00080">
    <property type="entry name" value="SDRFAMILY"/>
</dbReference>
<dbReference type="PANTHER" id="PTHR43975:SF2">
    <property type="entry name" value="EG:BACR7A4.14 PROTEIN-RELATED"/>
    <property type="match status" value="1"/>
</dbReference>
<dbReference type="AlphaFoldDB" id="A0A061SCE3"/>
<evidence type="ECO:0000313" key="1">
    <source>
        <dbReference type="EMBL" id="JAC80431.1"/>
    </source>
</evidence>
<proteinExistence type="predicted"/>
<dbReference type="EMBL" id="GBEZ01004815">
    <property type="protein sequence ID" value="JAC80431.1"/>
    <property type="molecule type" value="Transcribed_RNA"/>
</dbReference>
<gene>
    <name evidence="1" type="ORF">TSPGSL018_10294</name>
</gene>
<reference evidence="1" key="1">
    <citation type="submission" date="2014-05" db="EMBL/GenBank/DDBJ databases">
        <title>The transcriptome of the halophilic microalga Tetraselmis sp. GSL018 isolated from the Great Salt Lake, Utah.</title>
        <authorList>
            <person name="Jinkerson R.E."/>
            <person name="D'Adamo S."/>
            <person name="Posewitz M.C."/>
        </authorList>
    </citation>
    <scope>NUCLEOTIDE SEQUENCE</scope>
    <source>
        <strain evidence="1">GSL018</strain>
    </source>
</reference>
<dbReference type="Pfam" id="PF13561">
    <property type="entry name" value="adh_short_C2"/>
    <property type="match status" value="1"/>
</dbReference>
<dbReference type="InterPro" id="IPR036291">
    <property type="entry name" value="NAD(P)-bd_dom_sf"/>
</dbReference>
<dbReference type="SUPFAM" id="SSF51735">
    <property type="entry name" value="NAD(P)-binding Rossmann-fold domains"/>
    <property type="match status" value="1"/>
</dbReference>
<sequence>MSKSNVCVVVTGASQGVGLGIALKFLSEGANVVLVGRDASKAQRALPADYLEKNPRQAFFLSKDLTRAEACKECAEEAAALLGGRIDVLVNNAGSGSLGKNLETTTDADWDAALGINLKSCMFMTQSAIPFLEASRGAVVNISGVAAQRPFTSMLPYCCAKAGVEMLSKCAALELAPKGIRVNCVAPGTIATGFLASAGLSPDAAEAFLEESAACHPIGRIGQPSDVAEAVYFLALPASAGFITGQCVTLDGGRTLTLPSGRALKSS</sequence>
<dbReference type="FunFam" id="3.40.50.720:FF:000084">
    <property type="entry name" value="Short-chain dehydrogenase reductase"/>
    <property type="match status" value="1"/>
</dbReference>
<dbReference type="CDD" id="cd05233">
    <property type="entry name" value="SDR_c"/>
    <property type="match status" value="1"/>
</dbReference>